<organism evidence="1">
    <name type="scientific">Medicago truncatula</name>
    <name type="common">Barrel medic</name>
    <name type="synonym">Medicago tribuloides</name>
    <dbReference type="NCBI Taxonomy" id="3880"/>
    <lineage>
        <taxon>Eukaryota</taxon>
        <taxon>Viridiplantae</taxon>
        <taxon>Streptophyta</taxon>
        <taxon>Embryophyta</taxon>
        <taxon>Tracheophyta</taxon>
        <taxon>Spermatophyta</taxon>
        <taxon>Magnoliopsida</taxon>
        <taxon>eudicotyledons</taxon>
        <taxon>Gunneridae</taxon>
        <taxon>Pentapetalae</taxon>
        <taxon>rosids</taxon>
        <taxon>fabids</taxon>
        <taxon>Fabales</taxon>
        <taxon>Fabaceae</taxon>
        <taxon>Papilionoideae</taxon>
        <taxon>50 kb inversion clade</taxon>
        <taxon>NPAAA clade</taxon>
        <taxon>Hologalegina</taxon>
        <taxon>IRL clade</taxon>
        <taxon>Trifolieae</taxon>
        <taxon>Medicago</taxon>
    </lineage>
</organism>
<dbReference type="InterPro" id="IPR008586">
    <property type="entry name" value="DUF868_pln"/>
</dbReference>
<proteinExistence type="predicted"/>
<dbReference type="AlphaFoldDB" id="A0A396GWB9"/>
<reference evidence="1" key="1">
    <citation type="journal article" date="2018" name="Nat. Plants">
        <title>Whole-genome landscape of Medicago truncatula symbiotic genes.</title>
        <authorList>
            <person name="Pecrix Y."/>
            <person name="Gamas P."/>
            <person name="Carrere S."/>
        </authorList>
    </citation>
    <scope>NUCLEOTIDE SEQUENCE</scope>
    <source>
        <tissue evidence="1">Leaves</tissue>
    </source>
</reference>
<dbReference type="Gramene" id="rna39607">
    <property type="protein sequence ID" value="RHN45330.1"/>
    <property type="gene ID" value="gene39607"/>
</dbReference>
<dbReference type="EMBL" id="PSQE01000007">
    <property type="protein sequence ID" value="RHN45330.1"/>
    <property type="molecule type" value="Genomic_DNA"/>
</dbReference>
<dbReference type="Pfam" id="PF05910">
    <property type="entry name" value="DUF868"/>
    <property type="match status" value="1"/>
</dbReference>
<dbReference type="Proteomes" id="UP000265566">
    <property type="component" value="Chromosome 7"/>
</dbReference>
<protein>
    <submittedName>
        <fullName evidence="1">Uncharacterized protein</fullName>
    </submittedName>
</protein>
<gene>
    <name evidence="1" type="ORF">MtrunA17_Chr7g0229551</name>
</gene>
<comment type="caution">
    <text evidence="1">The sequence shown here is derived from an EMBL/GenBank/DDBJ whole genome shotgun (WGS) entry which is preliminary data.</text>
</comment>
<name>A0A396GWB9_MEDTR</name>
<accession>A0A396GWB9</accession>
<sequence>MGLMGQFNVYGTDDPSTQCLCKVDIKPWMFSKRKGCKSLEAYYVCWDLSNYFKVRACLWSDVLFNFHEIIVCR</sequence>
<evidence type="ECO:0000313" key="1">
    <source>
        <dbReference type="EMBL" id="RHN45330.1"/>
    </source>
</evidence>